<dbReference type="PROSITE" id="PS51841">
    <property type="entry name" value="LTD"/>
    <property type="match status" value="1"/>
</dbReference>
<feature type="signal peptide" evidence="1">
    <location>
        <begin position="1"/>
        <end position="33"/>
    </location>
</feature>
<protein>
    <submittedName>
        <fullName evidence="3">Lamin Tail Domain</fullName>
    </submittedName>
</protein>
<dbReference type="Pfam" id="PF00932">
    <property type="entry name" value="LTD"/>
    <property type="match status" value="2"/>
</dbReference>
<dbReference type="Gene3D" id="2.60.40.1260">
    <property type="entry name" value="Lamin Tail domain"/>
    <property type="match status" value="1"/>
</dbReference>
<dbReference type="AlphaFoldDB" id="A0A1H9ULT3"/>
<reference evidence="4" key="1">
    <citation type="submission" date="2016-10" db="EMBL/GenBank/DDBJ databases">
        <authorList>
            <person name="Varghese N."/>
            <person name="Submissions S."/>
        </authorList>
    </citation>
    <scope>NUCLEOTIDE SEQUENCE [LARGE SCALE GENOMIC DNA]</scope>
    <source>
        <strain evidence="4">CGMCC 1.6963</strain>
    </source>
</reference>
<organism evidence="3 4">
    <name type="scientific">Pedococcus cremeus</name>
    <dbReference type="NCBI Taxonomy" id="587636"/>
    <lineage>
        <taxon>Bacteria</taxon>
        <taxon>Bacillati</taxon>
        <taxon>Actinomycetota</taxon>
        <taxon>Actinomycetes</taxon>
        <taxon>Micrococcales</taxon>
        <taxon>Intrasporangiaceae</taxon>
        <taxon>Pedococcus</taxon>
    </lineage>
</organism>
<keyword evidence="1" id="KW-0732">Signal</keyword>
<evidence type="ECO:0000313" key="4">
    <source>
        <dbReference type="Proteomes" id="UP000199019"/>
    </source>
</evidence>
<dbReference type="Gene3D" id="2.40.50.90">
    <property type="match status" value="1"/>
</dbReference>
<dbReference type="RefSeq" id="WP_091757717.1">
    <property type="nucleotide sequence ID" value="NZ_FOHB01000003.1"/>
</dbReference>
<evidence type="ECO:0000313" key="3">
    <source>
        <dbReference type="EMBL" id="SES10322.1"/>
    </source>
</evidence>
<dbReference type="Proteomes" id="UP000199019">
    <property type="component" value="Unassembled WGS sequence"/>
</dbReference>
<dbReference type="EMBL" id="FOHB01000003">
    <property type="protein sequence ID" value="SES10322.1"/>
    <property type="molecule type" value="Genomic_DNA"/>
</dbReference>
<evidence type="ECO:0000256" key="1">
    <source>
        <dbReference type="SAM" id="SignalP"/>
    </source>
</evidence>
<feature type="chain" id="PRO_5011571517" evidence="1">
    <location>
        <begin position="34"/>
        <end position="423"/>
    </location>
</feature>
<evidence type="ECO:0000259" key="2">
    <source>
        <dbReference type="PROSITE" id="PS51841"/>
    </source>
</evidence>
<sequence length="423" mass="44891">MRVLSRRPRRTLAVAAVGTLAATALLTGGGADAATTSVVWSKSVSYGTVVGIDDGDSVVVKVDGDSSSIAPVHIRNAGIQTMETGTCHAAQATAAMTGLAKGKRVRLSIADPSATSVGRPIRYVDAWNGSAWVDTQLPMLTAGHALPMPGFGDATRWKPFEVGAQQAAKARVNLWDNDFCGYGPSQPTPLKVWINWDGNLDESVYPNQEWVRILNTSATPMSLSGWSMRTSGQDSFFFPSGAVVPAASMATLYVGTGTATTTRFYWGWTKPKFANTNGSTRGGGAYLYDAQGDVRAWSMYPCVYACSDPLAGKVKMTVRADAPGTDATNLNGEYATFAPAGSYTVDLSYKVATAFGHTYEFPKGSYVKPGEFLVLRIGKGTSTRLTKYWGNTAPVLANAGGTVVLRNPENVRIACKAWGTGRC</sequence>
<gene>
    <name evidence="3" type="ORF">SAMN05216199_1997</name>
</gene>
<dbReference type="SUPFAM" id="SSF50199">
    <property type="entry name" value="Staphylococcal nuclease"/>
    <property type="match status" value="1"/>
</dbReference>
<dbReference type="SMART" id="SM00318">
    <property type="entry name" value="SNc"/>
    <property type="match status" value="1"/>
</dbReference>
<proteinExistence type="predicted"/>
<dbReference type="SUPFAM" id="SSF74853">
    <property type="entry name" value="Lamin A/C globular tail domain"/>
    <property type="match status" value="2"/>
</dbReference>
<feature type="domain" description="LTD" evidence="2">
    <location>
        <begin position="182"/>
        <end position="302"/>
    </location>
</feature>
<dbReference type="InterPro" id="IPR035437">
    <property type="entry name" value="SNase_OB-fold_sf"/>
</dbReference>
<accession>A0A1H9ULT3</accession>
<dbReference type="OrthoDB" id="4871555at2"/>
<dbReference type="InterPro" id="IPR016071">
    <property type="entry name" value="Staphylococal_nuclease_OB-fold"/>
</dbReference>
<dbReference type="InterPro" id="IPR036415">
    <property type="entry name" value="Lamin_tail_dom_sf"/>
</dbReference>
<keyword evidence="4" id="KW-1185">Reference proteome</keyword>
<dbReference type="InterPro" id="IPR001322">
    <property type="entry name" value="Lamin_tail_dom"/>
</dbReference>
<dbReference type="STRING" id="587636.SAMN05216199_1997"/>
<name>A0A1H9ULT3_9MICO</name>